<dbReference type="EMBL" id="JACLAN010000001">
    <property type="protein sequence ID" value="MBC8673757.1"/>
    <property type="molecule type" value="Genomic_DNA"/>
</dbReference>
<evidence type="ECO:0000313" key="1">
    <source>
        <dbReference type="EMBL" id="MBC8673757.1"/>
    </source>
</evidence>
<reference evidence="1" key="1">
    <citation type="submission" date="2020-07" db="EMBL/GenBank/DDBJ databases">
        <title>Carbapenem Resistant Aeromonas hydrophila Carrying blacphA7 Isolated from Two Solid Organ Transplant Patients.</title>
        <authorList>
            <person name="Hilt E."/>
            <person name="Fitzwater S.P."/>
            <person name="Ward K."/>
            <person name="De St Maurice A."/>
            <person name="Chandrasekaran S."/>
            <person name="Garner O.B."/>
            <person name="Yang S."/>
        </authorList>
    </citation>
    <scope>NUCLEOTIDE SEQUENCE</scope>
    <source>
        <strain evidence="1">B-1</strain>
    </source>
</reference>
<dbReference type="InterPro" id="IPR027417">
    <property type="entry name" value="P-loop_NTPase"/>
</dbReference>
<dbReference type="SUPFAM" id="SSF52540">
    <property type="entry name" value="P-loop containing nucleoside triphosphate hydrolases"/>
    <property type="match status" value="1"/>
</dbReference>
<sequence length="112" mass="12586">MFGAIKHRFLIINGGAGVGKTTLLDALYSIFRELDIRPIQIALAGKAAKRMAEATNQEAQTIARFIRNFNANDYESRQLVIVIDESSMVDLPSMYRLFRCIPNSAHIIMLNN</sequence>
<dbReference type="AlphaFoldDB" id="A0A926FNN8"/>
<gene>
    <name evidence="1" type="ORF">H2136_02325</name>
</gene>
<accession>A0A926FNN8</accession>
<dbReference type="Gene3D" id="3.40.50.300">
    <property type="entry name" value="P-loop containing nucleotide triphosphate hydrolases"/>
    <property type="match status" value="1"/>
</dbReference>
<proteinExistence type="predicted"/>
<organism evidence="1">
    <name type="scientific">Aeromonas hydrophila</name>
    <dbReference type="NCBI Taxonomy" id="644"/>
    <lineage>
        <taxon>Bacteria</taxon>
        <taxon>Pseudomonadati</taxon>
        <taxon>Pseudomonadota</taxon>
        <taxon>Gammaproteobacteria</taxon>
        <taxon>Aeromonadales</taxon>
        <taxon>Aeromonadaceae</taxon>
        <taxon>Aeromonas</taxon>
    </lineage>
</organism>
<protein>
    <submittedName>
        <fullName evidence="1">AAA family ATPase</fullName>
    </submittedName>
</protein>
<comment type="caution">
    <text evidence="1">The sequence shown here is derived from an EMBL/GenBank/DDBJ whole genome shotgun (WGS) entry which is preliminary data.</text>
</comment>
<name>A0A926FNN8_AERHY</name>
<dbReference type="Pfam" id="PF13245">
    <property type="entry name" value="AAA_19"/>
    <property type="match status" value="1"/>
</dbReference>